<dbReference type="Gene3D" id="3.40.50.1820">
    <property type="entry name" value="alpha/beta hydrolase"/>
    <property type="match status" value="1"/>
</dbReference>
<feature type="domain" description="Epoxide hydrolase N-terminal" evidence="1">
    <location>
        <begin position="4"/>
        <end position="65"/>
    </location>
</feature>
<dbReference type="GO" id="GO:0016787">
    <property type="term" value="F:hydrolase activity"/>
    <property type="evidence" value="ECO:0007669"/>
    <property type="project" value="UniProtKB-KW"/>
</dbReference>
<accession>A0A561VZQ9</accession>
<dbReference type="AlphaFoldDB" id="A0A561VZQ9"/>
<reference evidence="2 3" key="1">
    <citation type="submission" date="2019-06" db="EMBL/GenBank/DDBJ databases">
        <title>Sequencing the genomes of 1000 actinobacteria strains.</title>
        <authorList>
            <person name="Klenk H.-P."/>
        </authorList>
    </citation>
    <scope>NUCLEOTIDE SEQUENCE [LARGE SCALE GENOMIC DNA]</scope>
    <source>
        <strain evidence="2 3">DSM 45885</strain>
    </source>
</reference>
<dbReference type="EMBL" id="VIWZ01000001">
    <property type="protein sequence ID" value="TWG17098.1"/>
    <property type="molecule type" value="Genomic_DNA"/>
</dbReference>
<organism evidence="2 3">
    <name type="scientific">Micromonospora taraxaci</name>
    <dbReference type="NCBI Taxonomy" id="1316803"/>
    <lineage>
        <taxon>Bacteria</taxon>
        <taxon>Bacillati</taxon>
        <taxon>Actinomycetota</taxon>
        <taxon>Actinomycetes</taxon>
        <taxon>Micromonosporales</taxon>
        <taxon>Micromonosporaceae</taxon>
        <taxon>Micromonospora</taxon>
    </lineage>
</organism>
<dbReference type="Proteomes" id="UP000317685">
    <property type="component" value="Unassembled WGS sequence"/>
</dbReference>
<keyword evidence="2" id="KW-0378">Hydrolase</keyword>
<sequence>MTEIREFRTDCPRAELGDLTERLARARWADELPGAGDDYGVPPARPRVLAGRWQHGYDRRAWEKR</sequence>
<gene>
    <name evidence="2" type="ORF">FHU34_112439</name>
</gene>
<dbReference type="InterPro" id="IPR010497">
    <property type="entry name" value="Epoxide_hydro_N"/>
</dbReference>
<dbReference type="Pfam" id="PF06441">
    <property type="entry name" value="EHN"/>
    <property type="match status" value="1"/>
</dbReference>
<evidence type="ECO:0000259" key="1">
    <source>
        <dbReference type="Pfam" id="PF06441"/>
    </source>
</evidence>
<evidence type="ECO:0000313" key="3">
    <source>
        <dbReference type="Proteomes" id="UP000317685"/>
    </source>
</evidence>
<dbReference type="SUPFAM" id="SSF53474">
    <property type="entry name" value="alpha/beta-Hydrolases"/>
    <property type="match status" value="1"/>
</dbReference>
<dbReference type="RefSeq" id="WP_145780045.1">
    <property type="nucleotide sequence ID" value="NZ_JBEZJB010000029.1"/>
</dbReference>
<keyword evidence="3" id="KW-1185">Reference proteome</keyword>
<evidence type="ECO:0000313" key="2">
    <source>
        <dbReference type="EMBL" id="TWG17098.1"/>
    </source>
</evidence>
<proteinExistence type="predicted"/>
<name>A0A561VZQ9_9ACTN</name>
<protein>
    <submittedName>
        <fullName evidence="2">Epoxide hydrolase-like protein</fullName>
    </submittedName>
</protein>
<dbReference type="InterPro" id="IPR029058">
    <property type="entry name" value="AB_hydrolase_fold"/>
</dbReference>
<dbReference type="OrthoDB" id="9799173at2"/>
<dbReference type="GeneID" id="300128020"/>
<comment type="caution">
    <text evidence="2">The sequence shown here is derived from an EMBL/GenBank/DDBJ whole genome shotgun (WGS) entry which is preliminary data.</text>
</comment>